<name>A0ABU1ISE0_9BACL</name>
<protein>
    <submittedName>
        <fullName evidence="3">Undecaprenyl-diphosphatase</fullName>
        <ecNumber evidence="3">3.6.1.27</ecNumber>
    </submittedName>
</protein>
<proteinExistence type="predicted"/>
<dbReference type="Proteomes" id="UP001185012">
    <property type="component" value="Unassembled WGS sequence"/>
</dbReference>
<organism evidence="3 4">
    <name type="scientific">Desmospora profundinema</name>
    <dbReference type="NCBI Taxonomy" id="1571184"/>
    <lineage>
        <taxon>Bacteria</taxon>
        <taxon>Bacillati</taxon>
        <taxon>Bacillota</taxon>
        <taxon>Bacilli</taxon>
        <taxon>Bacillales</taxon>
        <taxon>Thermoactinomycetaceae</taxon>
        <taxon>Desmospora</taxon>
    </lineage>
</organism>
<dbReference type="PANTHER" id="PTHR14969:SF58">
    <property type="entry name" value="UNDECAPRENYL-DIPHOSPHATASE BCRC"/>
    <property type="match status" value="1"/>
</dbReference>
<keyword evidence="3" id="KW-0378">Hydrolase</keyword>
<evidence type="ECO:0000259" key="2">
    <source>
        <dbReference type="SMART" id="SM00014"/>
    </source>
</evidence>
<comment type="caution">
    <text evidence="3">The sequence shown here is derived from an EMBL/GenBank/DDBJ whole genome shotgun (WGS) entry which is preliminary data.</text>
</comment>
<dbReference type="PANTHER" id="PTHR14969">
    <property type="entry name" value="SPHINGOSINE-1-PHOSPHATE PHOSPHOHYDROLASE"/>
    <property type="match status" value="1"/>
</dbReference>
<feature type="transmembrane region" description="Helical" evidence="1">
    <location>
        <begin position="142"/>
        <end position="160"/>
    </location>
</feature>
<feature type="transmembrane region" description="Helical" evidence="1">
    <location>
        <begin position="21"/>
        <end position="44"/>
    </location>
</feature>
<keyword evidence="4" id="KW-1185">Reference proteome</keyword>
<evidence type="ECO:0000256" key="1">
    <source>
        <dbReference type="SAM" id="Phobius"/>
    </source>
</evidence>
<sequence length="177" mass="19630">MDYRLFEWINGWAGKYGWLDLLMIVMTDYGPYLFAILLGVLLLLKKHRSGGILAGCTLALALSFSFMIGQLWERARPFVTHDNVNLLLSKEPNASFPSDHTTGAFAIAFALCHYNKTLGNILLILALLIGISRPYVGHHYPGDVFAGMTVAFLAAQLVQYGMKRFRARSANVSETAS</sequence>
<dbReference type="EMBL" id="JAVDQG010000010">
    <property type="protein sequence ID" value="MDR6227482.1"/>
    <property type="molecule type" value="Genomic_DNA"/>
</dbReference>
<keyword evidence="1" id="KW-0472">Membrane</keyword>
<feature type="transmembrane region" description="Helical" evidence="1">
    <location>
        <begin position="51"/>
        <end position="72"/>
    </location>
</feature>
<accession>A0ABU1ISE0</accession>
<dbReference type="Pfam" id="PF01569">
    <property type="entry name" value="PAP2"/>
    <property type="match status" value="1"/>
</dbReference>
<dbReference type="Gene3D" id="1.20.144.10">
    <property type="entry name" value="Phosphatidic acid phosphatase type 2/haloperoxidase"/>
    <property type="match status" value="1"/>
</dbReference>
<keyword evidence="1" id="KW-1133">Transmembrane helix</keyword>
<dbReference type="SUPFAM" id="SSF48317">
    <property type="entry name" value="Acid phosphatase/Vanadium-dependent haloperoxidase"/>
    <property type="match status" value="1"/>
</dbReference>
<dbReference type="GO" id="GO:0050380">
    <property type="term" value="F:undecaprenyl-diphosphatase activity"/>
    <property type="evidence" value="ECO:0007669"/>
    <property type="project" value="UniProtKB-EC"/>
</dbReference>
<feature type="domain" description="Phosphatidic acid phosphatase type 2/haloperoxidase" evidence="2">
    <location>
        <begin position="54"/>
        <end position="159"/>
    </location>
</feature>
<feature type="transmembrane region" description="Helical" evidence="1">
    <location>
        <begin position="118"/>
        <end position="136"/>
    </location>
</feature>
<dbReference type="InterPro" id="IPR036938">
    <property type="entry name" value="PAP2/HPO_sf"/>
</dbReference>
<evidence type="ECO:0000313" key="3">
    <source>
        <dbReference type="EMBL" id="MDR6227482.1"/>
    </source>
</evidence>
<gene>
    <name evidence="3" type="ORF">JOE21_003505</name>
</gene>
<dbReference type="InterPro" id="IPR000326">
    <property type="entry name" value="PAP2/HPO"/>
</dbReference>
<reference evidence="3 4" key="1">
    <citation type="submission" date="2023-07" db="EMBL/GenBank/DDBJ databases">
        <title>Genomic Encyclopedia of Type Strains, Phase IV (KMG-IV): sequencing the most valuable type-strain genomes for metagenomic binning, comparative biology and taxonomic classification.</title>
        <authorList>
            <person name="Goeker M."/>
        </authorList>
    </citation>
    <scope>NUCLEOTIDE SEQUENCE [LARGE SCALE GENOMIC DNA]</scope>
    <source>
        <strain evidence="3 4">DSM 45903</strain>
    </source>
</reference>
<keyword evidence="1" id="KW-0812">Transmembrane</keyword>
<dbReference type="EC" id="3.6.1.27" evidence="3"/>
<evidence type="ECO:0000313" key="4">
    <source>
        <dbReference type="Proteomes" id="UP001185012"/>
    </source>
</evidence>
<dbReference type="SMART" id="SM00014">
    <property type="entry name" value="acidPPc"/>
    <property type="match status" value="1"/>
</dbReference>